<proteinExistence type="predicted"/>
<dbReference type="RefSeq" id="WP_139188279.1">
    <property type="nucleotide sequence ID" value="NZ_FNEK01000001.1"/>
</dbReference>
<evidence type="ECO:0000256" key="3">
    <source>
        <dbReference type="SAM" id="Coils"/>
    </source>
</evidence>
<protein>
    <submittedName>
        <fullName evidence="4">Uncharacterized protein</fullName>
    </submittedName>
</protein>
<organism evidence="4 5">
    <name type="scientific">Aliiruegeria lutimaris</name>
    <dbReference type="NCBI Taxonomy" id="571298"/>
    <lineage>
        <taxon>Bacteria</taxon>
        <taxon>Pseudomonadati</taxon>
        <taxon>Pseudomonadota</taxon>
        <taxon>Alphaproteobacteria</taxon>
        <taxon>Rhodobacterales</taxon>
        <taxon>Roseobacteraceae</taxon>
        <taxon>Aliiruegeria</taxon>
    </lineage>
</organism>
<evidence type="ECO:0000256" key="1">
    <source>
        <dbReference type="ARBA" id="ARBA00023015"/>
    </source>
</evidence>
<dbReference type="STRING" id="571298.SAMN04488026_1001197"/>
<sequence>MSEITELESRLAAAMTRIGNAIEAFSAGEPEAAVSAEELEQARKSACEAVQRAETAEAEVLRLQQALEAETTAGAQLRERVGSLKSMKDRQQERITELEAELRAVAEQCSADRGELDELISVLEPLVREQTDA</sequence>
<dbReference type="EMBL" id="FNEK01000001">
    <property type="protein sequence ID" value="SDI25274.1"/>
    <property type="molecule type" value="Genomic_DNA"/>
</dbReference>
<gene>
    <name evidence="4" type="ORF">SAMN04488026_1001197</name>
</gene>
<evidence type="ECO:0000313" key="5">
    <source>
        <dbReference type="Proteomes" id="UP000199382"/>
    </source>
</evidence>
<feature type="coiled-coil region" evidence="3">
    <location>
        <begin position="36"/>
        <end position="108"/>
    </location>
</feature>
<dbReference type="InterPro" id="IPR037212">
    <property type="entry name" value="Med7/Med21-like"/>
</dbReference>
<reference evidence="4 5" key="1">
    <citation type="submission" date="2016-10" db="EMBL/GenBank/DDBJ databases">
        <authorList>
            <person name="de Groot N.N."/>
        </authorList>
    </citation>
    <scope>NUCLEOTIDE SEQUENCE [LARGE SCALE GENOMIC DNA]</scope>
    <source>
        <strain evidence="4 5">DSM 25294</strain>
    </source>
</reference>
<keyword evidence="5" id="KW-1185">Reference proteome</keyword>
<dbReference type="Proteomes" id="UP000199382">
    <property type="component" value="Unassembled WGS sequence"/>
</dbReference>
<dbReference type="SUPFAM" id="SSF140718">
    <property type="entry name" value="Mediator hinge subcomplex-like"/>
    <property type="match status" value="1"/>
</dbReference>
<keyword evidence="1" id="KW-0805">Transcription regulation</keyword>
<dbReference type="AlphaFoldDB" id="A0A1G8J221"/>
<keyword evidence="3" id="KW-0175">Coiled coil</keyword>
<dbReference type="OrthoDB" id="7871100at2"/>
<evidence type="ECO:0000256" key="2">
    <source>
        <dbReference type="ARBA" id="ARBA00023163"/>
    </source>
</evidence>
<keyword evidence="2" id="KW-0804">Transcription</keyword>
<accession>A0A1G8J221</accession>
<evidence type="ECO:0000313" key="4">
    <source>
        <dbReference type="EMBL" id="SDI25274.1"/>
    </source>
</evidence>
<name>A0A1G8J221_9RHOB</name>